<dbReference type="EMBL" id="JALBCA010000058">
    <property type="protein sequence ID" value="KAI2385450.1"/>
    <property type="molecule type" value="Genomic_DNA"/>
</dbReference>
<organism evidence="1">
    <name type="scientific">Ophidiomyces ophidiicola</name>
    <dbReference type="NCBI Taxonomy" id="1387563"/>
    <lineage>
        <taxon>Eukaryota</taxon>
        <taxon>Fungi</taxon>
        <taxon>Dikarya</taxon>
        <taxon>Ascomycota</taxon>
        <taxon>Pezizomycotina</taxon>
        <taxon>Eurotiomycetes</taxon>
        <taxon>Eurotiomycetidae</taxon>
        <taxon>Onygenales</taxon>
        <taxon>Onygenaceae</taxon>
        <taxon>Ophidiomyces</taxon>
    </lineage>
</organism>
<proteinExistence type="predicted"/>
<comment type="caution">
    <text evidence="1">The sequence shown here is derived from an EMBL/GenBank/DDBJ whole genome shotgun (WGS) entry which is preliminary data.</text>
</comment>
<accession>A0ACB8UUH9</accession>
<gene>
    <name evidence="1" type="primary">spp2</name>
    <name evidence="1" type="ORF">LOY88_004067</name>
</gene>
<reference evidence="1" key="1">
    <citation type="journal article" date="2022" name="bioRxiv">
        <title>Population genetic analysis of Ophidiomyces ophidiicola, the causative agent of snake fungal disease, indicates recent introductions to the USA.</title>
        <authorList>
            <person name="Ladner J.T."/>
            <person name="Palmer J.M."/>
            <person name="Ettinger C.L."/>
            <person name="Stajich J.E."/>
            <person name="Farrell T.M."/>
            <person name="Glorioso B.M."/>
            <person name="Lawson B."/>
            <person name="Price S.J."/>
            <person name="Stengle A.G."/>
            <person name="Grear D.A."/>
            <person name="Lorch J.M."/>
        </authorList>
    </citation>
    <scope>NUCLEOTIDE SEQUENCE</scope>
    <source>
        <strain evidence="1">NWHC 24266-5</strain>
    </source>
</reference>
<evidence type="ECO:0000313" key="1">
    <source>
        <dbReference type="EMBL" id="KAI2385450.1"/>
    </source>
</evidence>
<sequence length="510" mass="57641">MPNPSPPSTKHSTTKPFSIALSSKARTAQRAGASTSSFPLPRGTDLSTSKLQASSCDFHNNDSDSDAEHKESAHVEVSGFDQSSGGAINKYICETKSKEPLVIKVDKRNGWRERLLRSERAKKSWLPEEVKAQKEAQCQGKETAVDVETDRPETKSGLSYASDLGITGHKSNGGNSIDSETQEKSVTRADTEEYSKTRDVSQDEIALQALIRESKGDIEQQSNLIIQSQPRPDAHNEYDETRSFRDDVAHRPDSASLADYTAIPVEQFGAALLRGMGWKEGQPVGRGRYSNTSSSQQKDANLAPRIPERRPGYLGIGAKDISGKSGSAELELGAWGKAAMRKGKPGEGLYTPVLMKSKKTGEMITEEEFKKLTKDQGQSKDLADQDKEWKERRDRNLLKAGRRYDNDNDYREPRKSSSRRSGHGRSRSSSAERDQERRRRRRYDDDIGRSPERKKMDDRYYRDRTSSYGRDTDRRRERDKGRGRDYDQDRSRAIAIDPDRDRVRAKERWR</sequence>
<protein>
    <submittedName>
        <fullName evidence="1">DNA primase large subunit Spp2</fullName>
    </submittedName>
</protein>
<name>A0ACB8UUH9_9EURO</name>